<dbReference type="SMART" id="SM00827">
    <property type="entry name" value="PKS_AT"/>
    <property type="match status" value="4"/>
</dbReference>
<dbReference type="Pfam" id="PF08659">
    <property type="entry name" value="KR"/>
    <property type="match status" value="4"/>
</dbReference>
<dbReference type="InterPro" id="IPR016035">
    <property type="entry name" value="Acyl_Trfase/lysoPLipase"/>
</dbReference>
<feature type="region of interest" description="C-terminal hotdog fold" evidence="6">
    <location>
        <begin position="2929"/>
        <end position="3068"/>
    </location>
</feature>
<dbReference type="InterPro" id="IPR009081">
    <property type="entry name" value="PP-bd_ACP"/>
</dbReference>
<organism evidence="10 11">
    <name type="scientific">Micromonospora matsumotoense</name>
    <dbReference type="NCBI Taxonomy" id="121616"/>
    <lineage>
        <taxon>Bacteria</taxon>
        <taxon>Bacillati</taxon>
        <taxon>Actinomycetota</taxon>
        <taxon>Actinomycetes</taxon>
        <taxon>Micromonosporales</taxon>
        <taxon>Micromonosporaceae</taxon>
        <taxon>Micromonospora</taxon>
    </lineage>
</organism>
<feature type="active site" description="Proton acceptor; for dehydratase activity" evidence="6">
    <location>
        <position position="2824"/>
    </location>
</feature>
<dbReference type="Pfam" id="PF00550">
    <property type="entry name" value="PP-binding"/>
    <property type="match status" value="5"/>
</dbReference>
<dbReference type="EMBL" id="FMCU01000030">
    <property type="protein sequence ID" value="SCF48970.1"/>
    <property type="molecule type" value="Genomic_DNA"/>
</dbReference>
<feature type="region of interest" description="C-terminal hotdog fold" evidence="6">
    <location>
        <begin position="1172"/>
        <end position="1312"/>
    </location>
</feature>
<dbReference type="PROSITE" id="PS00012">
    <property type="entry name" value="PHOSPHOPANTETHEINE"/>
    <property type="match status" value="3"/>
</dbReference>
<keyword evidence="1" id="KW-0596">Phosphopantetheine</keyword>
<keyword evidence="3" id="KW-0808">Transferase</keyword>
<feature type="active site" description="Proton donor; for dehydratase activity" evidence="6">
    <location>
        <position position="6407"/>
    </location>
</feature>
<dbReference type="InterPro" id="IPR014030">
    <property type="entry name" value="Ketoacyl_synth_N"/>
</dbReference>
<dbReference type="CDD" id="cd08956">
    <property type="entry name" value="KR_3_FAS_SDR_x"/>
    <property type="match status" value="4"/>
</dbReference>
<dbReference type="InterPro" id="IPR013968">
    <property type="entry name" value="PKS_KR"/>
</dbReference>
<dbReference type="InterPro" id="IPR016039">
    <property type="entry name" value="Thiolase-like"/>
</dbReference>
<feature type="domain" description="Ketosynthase family 3 (KS3)" evidence="8">
    <location>
        <begin position="5313"/>
        <end position="5739"/>
    </location>
</feature>
<dbReference type="SUPFAM" id="SSF55048">
    <property type="entry name" value="Probable ACP-binding domain of malonyl-CoA ACP transacylase"/>
    <property type="match status" value="4"/>
</dbReference>
<name>A0A1C5AUS5_9ACTN</name>
<proteinExistence type="predicted"/>
<dbReference type="InterPro" id="IPR020807">
    <property type="entry name" value="PKS_DH"/>
</dbReference>
<feature type="domain" description="Carrier" evidence="7">
    <location>
        <begin position="5220"/>
        <end position="5295"/>
    </location>
</feature>
<dbReference type="FunFam" id="3.40.47.10:FF:000019">
    <property type="entry name" value="Polyketide synthase type I"/>
    <property type="match status" value="4"/>
</dbReference>
<feature type="domain" description="PKS/mFAS DH" evidence="9">
    <location>
        <begin position="1032"/>
        <end position="1312"/>
    </location>
</feature>
<dbReference type="Gene3D" id="3.10.129.110">
    <property type="entry name" value="Polyketide synthase dehydratase"/>
    <property type="match status" value="4"/>
</dbReference>
<dbReference type="GO" id="GO:0031177">
    <property type="term" value="F:phosphopantetheine binding"/>
    <property type="evidence" value="ECO:0007669"/>
    <property type="project" value="InterPro"/>
</dbReference>
<dbReference type="SMART" id="SM00823">
    <property type="entry name" value="PKS_PP"/>
    <property type="match status" value="5"/>
</dbReference>
<dbReference type="InterPro" id="IPR016036">
    <property type="entry name" value="Malonyl_transacylase_ACP-bd"/>
</dbReference>
<feature type="active site" description="Proton donor; for dehydratase activity" evidence="6">
    <location>
        <position position="2990"/>
    </location>
</feature>
<dbReference type="InterPro" id="IPR036736">
    <property type="entry name" value="ACP-like_sf"/>
</dbReference>
<feature type="active site" description="Proton donor; for dehydratase activity" evidence="6">
    <location>
        <position position="1233"/>
    </location>
</feature>
<evidence type="ECO:0000256" key="4">
    <source>
        <dbReference type="ARBA" id="ARBA00023268"/>
    </source>
</evidence>
<dbReference type="PANTHER" id="PTHR43775:SF51">
    <property type="entry name" value="INACTIVE PHENOLPHTHIOCEROL SYNTHESIS POLYKETIDE SYNTHASE TYPE I PKS1-RELATED"/>
    <property type="match status" value="1"/>
</dbReference>
<keyword evidence="4" id="KW-0511">Multifunctional enzyme</keyword>
<feature type="domain" description="PKS/mFAS DH" evidence="9">
    <location>
        <begin position="2792"/>
        <end position="3068"/>
    </location>
</feature>
<feature type="domain" description="PKS/mFAS DH" evidence="9">
    <location>
        <begin position="4504"/>
        <end position="4777"/>
    </location>
</feature>
<dbReference type="Pfam" id="PF22953">
    <property type="entry name" value="SpnB_Rossmann"/>
    <property type="match status" value="4"/>
</dbReference>
<feature type="active site" description="Proton acceptor; for dehydratase activity" evidence="6">
    <location>
        <position position="4536"/>
    </location>
</feature>
<dbReference type="RefSeq" id="WP_091253927.1">
    <property type="nucleotide sequence ID" value="NZ_FMCU01000030.1"/>
</dbReference>
<keyword evidence="5" id="KW-0012">Acyltransferase</keyword>
<evidence type="ECO:0000256" key="2">
    <source>
        <dbReference type="ARBA" id="ARBA00022553"/>
    </source>
</evidence>
<feature type="region of interest" description="N-terminal hotdog fold" evidence="6">
    <location>
        <begin position="6209"/>
        <end position="6332"/>
    </location>
</feature>
<dbReference type="SMART" id="SM00826">
    <property type="entry name" value="PKS_DH"/>
    <property type="match status" value="4"/>
</dbReference>
<evidence type="ECO:0000256" key="6">
    <source>
        <dbReference type="PROSITE-ProRule" id="PRU01363"/>
    </source>
</evidence>
<dbReference type="FunFam" id="3.40.366.10:FF:000002">
    <property type="entry name" value="Probable polyketide synthase 2"/>
    <property type="match status" value="4"/>
</dbReference>
<evidence type="ECO:0000259" key="8">
    <source>
        <dbReference type="PROSITE" id="PS52004"/>
    </source>
</evidence>
<dbReference type="SMART" id="SM01294">
    <property type="entry name" value="PKS_PP_betabranch"/>
    <property type="match status" value="5"/>
</dbReference>
<dbReference type="OrthoDB" id="5476359at2"/>
<dbReference type="SMART" id="SM00825">
    <property type="entry name" value="PKS_KS"/>
    <property type="match status" value="4"/>
</dbReference>
<dbReference type="InterPro" id="IPR006162">
    <property type="entry name" value="Ppantetheine_attach_site"/>
</dbReference>
<dbReference type="Pfam" id="PF16197">
    <property type="entry name" value="KAsynt_C_assoc"/>
    <property type="match status" value="4"/>
</dbReference>
<dbReference type="InterPro" id="IPR042104">
    <property type="entry name" value="PKS_dehydratase_sf"/>
</dbReference>
<dbReference type="InterPro" id="IPR001227">
    <property type="entry name" value="Ac_transferase_dom_sf"/>
</dbReference>
<dbReference type="InterPro" id="IPR032821">
    <property type="entry name" value="PKS_assoc"/>
</dbReference>
<dbReference type="CDD" id="cd00833">
    <property type="entry name" value="PKS"/>
    <property type="match status" value="4"/>
</dbReference>
<keyword evidence="2" id="KW-0597">Phosphoprotein</keyword>
<accession>A0A1C5AUS5</accession>
<feature type="domain" description="Carrier" evidence="7">
    <location>
        <begin position="6961"/>
        <end position="7036"/>
    </location>
</feature>
<dbReference type="InterPro" id="IPR057326">
    <property type="entry name" value="KR_dom"/>
</dbReference>
<feature type="domain" description="Ketosynthase family 3 (KS3)" evidence="8">
    <location>
        <begin position="1894"/>
        <end position="2321"/>
    </location>
</feature>
<dbReference type="PROSITE" id="PS00606">
    <property type="entry name" value="KS3_1"/>
    <property type="match status" value="3"/>
</dbReference>
<evidence type="ECO:0000313" key="11">
    <source>
        <dbReference type="Proteomes" id="UP000198797"/>
    </source>
</evidence>
<dbReference type="GO" id="GO:0004315">
    <property type="term" value="F:3-oxoacyl-[acyl-carrier-protein] synthase activity"/>
    <property type="evidence" value="ECO:0007669"/>
    <property type="project" value="InterPro"/>
</dbReference>
<dbReference type="STRING" id="121616.GA0070216_13013"/>
<dbReference type="Pfam" id="PF00698">
    <property type="entry name" value="Acyl_transf_1"/>
    <property type="match status" value="4"/>
</dbReference>
<dbReference type="InterPro" id="IPR014031">
    <property type="entry name" value="Ketoacyl_synth_C"/>
</dbReference>
<dbReference type="InterPro" id="IPR018201">
    <property type="entry name" value="Ketoacyl_synth_AS"/>
</dbReference>
<dbReference type="PROSITE" id="PS52004">
    <property type="entry name" value="KS3_2"/>
    <property type="match status" value="4"/>
</dbReference>
<dbReference type="InterPro" id="IPR020806">
    <property type="entry name" value="PKS_PP-bd"/>
</dbReference>
<dbReference type="Pfam" id="PF21089">
    <property type="entry name" value="PKS_DH_N"/>
    <property type="match status" value="4"/>
</dbReference>
<evidence type="ECO:0000313" key="10">
    <source>
        <dbReference type="EMBL" id="SCF48970.1"/>
    </source>
</evidence>
<dbReference type="Gene3D" id="3.40.50.720">
    <property type="entry name" value="NAD(P)-binding Rossmann-like Domain"/>
    <property type="match status" value="4"/>
</dbReference>
<dbReference type="InterPro" id="IPR049552">
    <property type="entry name" value="PKS_DH_N"/>
</dbReference>
<feature type="domain" description="Carrier" evidence="7">
    <location>
        <begin position="1800"/>
        <end position="1875"/>
    </location>
</feature>
<feature type="domain" description="Ketosynthase family 3 (KS3)" evidence="8">
    <location>
        <begin position="130"/>
        <end position="556"/>
    </location>
</feature>
<dbReference type="InterPro" id="IPR055123">
    <property type="entry name" value="SpnB-like_Rossmann"/>
</dbReference>
<feature type="active site" description="Proton acceptor; for dehydratase activity" evidence="6">
    <location>
        <position position="1064"/>
    </location>
</feature>
<dbReference type="Gene3D" id="3.30.70.3290">
    <property type="match status" value="4"/>
</dbReference>
<dbReference type="PROSITE" id="PS52019">
    <property type="entry name" value="PKS_MFAS_DH"/>
    <property type="match status" value="4"/>
</dbReference>
<feature type="domain" description="Carrier" evidence="7">
    <location>
        <begin position="3518"/>
        <end position="3596"/>
    </location>
</feature>
<feature type="region of interest" description="N-terminal hotdog fold" evidence="6">
    <location>
        <begin position="4504"/>
        <end position="4626"/>
    </location>
</feature>
<dbReference type="Pfam" id="PF00109">
    <property type="entry name" value="ketoacyl-synt"/>
    <property type="match status" value="4"/>
</dbReference>
<dbReference type="SUPFAM" id="SSF53901">
    <property type="entry name" value="Thiolase-like"/>
    <property type="match status" value="4"/>
</dbReference>
<evidence type="ECO:0000259" key="7">
    <source>
        <dbReference type="PROSITE" id="PS50075"/>
    </source>
</evidence>
<dbReference type="PANTHER" id="PTHR43775">
    <property type="entry name" value="FATTY ACID SYNTHASE"/>
    <property type="match status" value="1"/>
</dbReference>
<dbReference type="SUPFAM" id="SSF52151">
    <property type="entry name" value="FabD/lysophospholipase-like"/>
    <property type="match status" value="4"/>
</dbReference>
<dbReference type="GO" id="GO:0004312">
    <property type="term" value="F:fatty acid synthase activity"/>
    <property type="evidence" value="ECO:0007669"/>
    <property type="project" value="TreeGrafter"/>
</dbReference>
<dbReference type="Gene3D" id="1.10.1200.10">
    <property type="entry name" value="ACP-like"/>
    <property type="match status" value="5"/>
</dbReference>
<feature type="region of interest" description="N-terminal hotdog fold" evidence="6">
    <location>
        <begin position="2792"/>
        <end position="2917"/>
    </location>
</feature>
<dbReference type="PROSITE" id="PS50075">
    <property type="entry name" value="CARRIER"/>
    <property type="match status" value="5"/>
</dbReference>
<feature type="region of interest" description="N-terminal hotdog fold" evidence="6">
    <location>
        <begin position="1032"/>
        <end position="1160"/>
    </location>
</feature>
<dbReference type="Proteomes" id="UP000198797">
    <property type="component" value="Unassembled WGS sequence"/>
</dbReference>
<dbReference type="Pfam" id="PF14765">
    <property type="entry name" value="PS-DH"/>
    <property type="match status" value="4"/>
</dbReference>
<dbReference type="InterPro" id="IPR014043">
    <property type="entry name" value="Acyl_transferase_dom"/>
</dbReference>
<dbReference type="InterPro" id="IPR020841">
    <property type="entry name" value="PKS_Beta-ketoAc_synthase_dom"/>
</dbReference>
<feature type="domain" description="Ketosynthase family 3 (KS3)" evidence="8">
    <location>
        <begin position="3614"/>
        <end position="4041"/>
    </location>
</feature>
<reference evidence="11" key="1">
    <citation type="submission" date="2016-06" db="EMBL/GenBank/DDBJ databases">
        <authorList>
            <person name="Varghese N."/>
            <person name="Submissions Spin"/>
        </authorList>
    </citation>
    <scope>NUCLEOTIDE SEQUENCE [LARGE SCALE GENOMIC DNA]</scope>
    <source>
        <strain evidence="11">DSM 44100</strain>
    </source>
</reference>
<feature type="active site" description="Proton acceptor; for dehydratase activity" evidence="6">
    <location>
        <position position="6241"/>
    </location>
</feature>
<feature type="domain" description="PKS/mFAS DH" evidence="9">
    <location>
        <begin position="6209"/>
        <end position="6486"/>
    </location>
</feature>
<feature type="active site" description="Proton donor; for dehydratase activity" evidence="6">
    <location>
        <position position="4699"/>
    </location>
</feature>
<protein>
    <submittedName>
        <fullName evidence="10">Pimaricinolide synthase PimS1</fullName>
    </submittedName>
</protein>
<dbReference type="InterPro" id="IPR050091">
    <property type="entry name" value="PKS_NRPS_Biosynth_Enz"/>
</dbReference>
<dbReference type="SMART" id="SM00822">
    <property type="entry name" value="PKS_KR"/>
    <property type="match status" value="4"/>
</dbReference>
<dbReference type="InterPro" id="IPR049551">
    <property type="entry name" value="PKS_DH_C"/>
</dbReference>
<dbReference type="InterPro" id="IPR036291">
    <property type="entry name" value="NAD(P)-bd_dom_sf"/>
</dbReference>
<dbReference type="FunFam" id="1.10.1200.10:FF:000007">
    <property type="entry name" value="Probable polyketide synthase pks17"/>
    <property type="match status" value="4"/>
</dbReference>
<feature type="domain" description="Carrier" evidence="7">
    <location>
        <begin position="33"/>
        <end position="110"/>
    </location>
</feature>
<evidence type="ECO:0000256" key="3">
    <source>
        <dbReference type="ARBA" id="ARBA00022679"/>
    </source>
</evidence>
<dbReference type="GO" id="GO:0006633">
    <property type="term" value="P:fatty acid biosynthetic process"/>
    <property type="evidence" value="ECO:0007669"/>
    <property type="project" value="InterPro"/>
</dbReference>
<evidence type="ECO:0000259" key="9">
    <source>
        <dbReference type="PROSITE" id="PS52019"/>
    </source>
</evidence>
<dbReference type="Gene3D" id="3.40.366.10">
    <property type="entry name" value="Malonyl-Coenzyme A Acyl Carrier Protein, domain 2"/>
    <property type="match status" value="4"/>
</dbReference>
<dbReference type="Gene3D" id="3.40.47.10">
    <property type="match status" value="4"/>
</dbReference>
<evidence type="ECO:0000256" key="1">
    <source>
        <dbReference type="ARBA" id="ARBA00022450"/>
    </source>
</evidence>
<dbReference type="SUPFAM" id="SSF51735">
    <property type="entry name" value="NAD(P)-binding Rossmann-fold domains"/>
    <property type="match status" value="8"/>
</dbReference>
<dbReference type="InterPro" id="IPR049900">
    <property type="entry name" value="PKS_mFAS_DH"/>
</dbReference>
<sequence length="7117" mass="740025">MSESVNPTGAEPDALSALRRRLEGRTADEQGRALTALVREQARDVLRTVLPDGPDAVEPGRPFRDLGFDSLAAVELHRRLTLATGLDLPVTLVFDHPTPQAVGRLLRTLLGGDAAPAPAAAPLRRAAADDEPIAVVGIGCRYPGHSTSADDLWRLVFEGRHVISDFPTDRGWDTEGLFDPDPGKPGKTYVRQGGFLEGAAEFDADFFGISPREAMTMDPQQRLVLETAWEALEDAGIDSASLRGSQTGVFIGAEPQEYGPRLHEAPEGLDGYLLTGNAPSVVSGRLAYTFGFEGPTLTVDTACSGSLVALHLACQAVQRGECTTALAGGVAVMVHPGAFTAFSRQRGLAPDGLCKPFAAAADGTGWAEGVGILVLERLSDARRNGHRVLGVIRGSAINQDGASNGLTAPNGPSQQRVIMSALASAGLAPTDVDLVEAHGTGTRLGDPIEAQAIIATYGRERPADRPLWLGSLKSNIGHSQAAAGVAGVIKVLMAMKHRLLPRTLHVDAPTPNVDWSAGTVALLTEAREWDAPDRPRRAGVSSFGVSGTNAHVIVEEPPAVTDEAVAAVPQLPSEVLPVVLSARGGAALRDQAAGLLALVDTDEDAPELLDVAYSLATTRTALEHRAVLVARDRAGVVRDLAALAAGGGVPGVHLGQATGGGLGFLFTGQGSQRLGAGRQLYRSYPVYAAAFDDACGWLDLQLDVPLADVLFAEPGTAEAALLDQTAYTQCALFAVEVAQFRLLESWGIRPDLLAGHSIGELAAAHVAGVLSLEDAALLVAARGRLMQQLPAEGAMISVQATEEEVRPLLAGREAQVGLAAVNGPTSVVVSGDEAAVLEVVAALAAAGHKTKRLRVSHAFHSPLMTPMLAEFGRLAHVLSYRPPTIPIVSTVTGRPVLSGELCDPEYWVRHVRDSVRFADAVRAMADEGVGTFLELGPAGVLSAMGPACLAEDADAVFAPLLRADQDEETDVVSAVARAHVRGVPVDWTAFFAARGARQVALPTYPFQRRRFWMESGGGSADATGFGQLAAGHPLVGAVVGLAGGDGVVLTGRVSLRSHPWLADHTISGVALLPGTAFVELAIRAGDQVGCPTVEELTLEAPLALDEHGVALQVVVGAADPAGRCPVAVYSRPDRSGPDAPDSQLWTRHVNGFLAPEAADAGQPLTEWPPRDARPVDLTGSYAELAGQGYGYGPVFQGLKAVWRRGTEVYAEVALPAESRADAARFGLHPAVLDAALHAIDAARRGEPADDEVRIPFAWTDVTLHAAGAAEVRVRIAPAAGDSVSVTLADATGAPVASVRSFVSRPVSTAQLTAARGGYHERLFRLEWTKLGQRPAPTGTPRWVVLGDERIGTAPRHADPAALGAAIDAGATAPEWAFVGVTSEDVRTATAGALEILQQWLADARLAGTRLVFVSRVDDLATEAVWGLVRAAQTENPDRFVTVRLADAPTPLLAAALATGEPELRLRDGEISVPRLARVATTVATGTATTAAATTGADDVSAGVDPSGTAAGIGWPTDGTVLVTGGTGGLGAHVARHLAGQHGVRHLLLTSRRGPAAAGVAELRGELEAAGASVEVAACDAADADALAALLAAVPADRPLRAVVHAAGIVDDGTIGSLTPERLDAVLKAKLDGAVNLDASTRDADLTAFVLFSSLASLLDCAGQGNYAAANATLNALAVARRAEGRPAVALTWGLWTGDSGMGGQLDAAALQRIERSGMPGLSPAENLALLDAALGVDEPVLAPIRVDLTALRNRPEGVPALLRGLVPLPARRSAQAAGPADATQGLARRFAALSQAERDRFTLDLVREHVAAVLGHDSADAIEPRRAFNELGFDSLAAVELRNRLKAATGLRLPATLAFDYPTPAALAEFVVSTVLGTGADVATPELAPASFTQEPIAIVSMSCRFPGGVATPEQLWELLDGGVDAVSSFPADRGWDLVGMYDPEPGKPGRTYSMEGGFLYDAADFDADFFGISPREAVAMDPQQRLMLETSWEVLERAGIDPTSLKGSPTGVFAGVMYHDYALRLHQVPDDLAGYLGNGSLASIVSGRVAYTLGLEGPAVSIDTACSSSLVAIHLAVQALRAGECSLALAGGVTVMSTPDTFLDFSLQRGLAKDGRSKSFAAGADGTGWGEGAGMVLLERLSDARANGHQVLAVIRGSATNQDGASNGLTAPNGPSQQRVIRQALASAGGIPATEVDVVEAHGTGTALGDPIEAQALLATYGQGRPEDRPLWLGSIKSNIGHTQGAAGVAGVIKMVLAMRNDLLPRTLHADEPSPQIDWSAGEVRLLTEPQRWPALDRPRRAGVSSFGISGTNAHVIIEQAPPAEEEPPSAEVTAPVVPAVLPWVLSARSAEALRAQADGAAGTGAGLDVAYSLATTRAALERRAVVVAAAGEDAVRALRCVAEGTDSADVVYGSPSVGKLAVLFTGQGAQRWGMGRELAAAYPVFAEAFAQVCAEVDAKLDRPLREVLYTGPDVADAALLDQTVYSQAALFAIEVALFRLLESWGVRPDMVAGHSIGEVTAAHVAGVLSLADAATLVTARGRLMQSMREDGAMVAVEASEAEVRAALAGLEARVGVAAVNGPRAVVVSGDAEAVESVAAGLRGQGRRTKRLRVSHAFHSPHMEPMLAQFHEVLSGLVFARPQLPVVSNVTGAVADPEELRDPGYWVRHVREPVRFGDGVAALQAAGVTTFLEVGPDAVLTAMGRDCVTDEDAVALVPVLRAGRDEPTTLLTALATLHTRGVPVDWRAWFAPTGARSTALPTYPFQRRRYWINATTAATDVASVGLGAAGHPLWGASVSMAESGEVLFTGRFSVDAHPWLADHAVSGTVLLPGTGFVELVLHAGGHVGLGHLEELTLHAPLLLPTGGAMQVQLLMTAADEANRRTVSVHSRPEHADPDLPWTRHATAVLADTPAVPTFDLTAWPPPGAVPVPVDGFYDDLVAQGYEYGPVFQGVQAVWRAGETVYAEVSLPSDAHADAARFGLHPALLDAALHAVGIGEEVAADRPPSVPFAWTEVTLHATGATALRVRITPVGTEAVALHLADPTGAPVAEVGALVSRPVQLAAGTAADGNLYRVDWTPVPTLTAAATSWAYLGDLGDDAPELVITRLTTPAAGGPSVSPDGAVDVESASRATAVATLGLLQRWLADPRSAESRLVVLTSGAADGVTDLVQAPVWGLVRAAQAENPGQFVLVDAAPETSVEDIVAAVGTGEPELSVRDGQVRVPRLARAATGDTGWRAEGTVLVTGGTGVLGALVARHLVATHGVRDLVLASRRGPAAPGAVELREELAGLGAAVEVVACDLTDRGAVAALVDGIPGLAAVVHTTGILDDGLVTSLTTAQFDGVWRAKATPAWHLHELTRDRDLSAFVLYSSAAGVVDGSGQGNYAAANVFLDALAEHRRGLGLPATSLAWGLWEERSGMTAHLGEADLARMARSGILPISSAQGLALLDATVATGGPTFVPIRLDTAALRAQGQSMPALFRGLVRLPARRAAEAGRTPVGGSALQRRLTGLTDTEQRRLLLDLVRADVAAVLGHDSPATVEPARAFREIGFDSLAAVELRNRLNTATGLRLPASLVFDYPNPTVLADYLHTRLLGAVAPVAPTVATAIADDEPVAIVAMSCRFPGGVRSPEELWQLLVDGTDAISPFPTDRGWDLDNLYDPEPGKPGKTYSMEAGFLHDAADFDPDFFGISPREAVAMDPQQRLLLETSWEALERAGISPTSLRGSLTGVFAGVMYHDYASRLPEVPEDLVGYLGNGSMASVASGRISYTLGLEGPAVSVDTACSSSLVAIHLAVQALRAGECSLALAGGVTVMSAPDTFVEFSLQRGLAADSRVKSFSAGADGTVMSEGVGMLLLERLSDAERHGHHVLAVVRGSAINQDGASNGLTAPNGPSQQRVIRQALAAAGGIPTTEVDVVEAHGTGTSLGDPIEAQALLATYGQDRPGDRPLWLGSIKSNIGHTQGAAGVAGVIKMVLAMRNGLLPRTLHVTEPSPQVDWSAGDVQLLTEPQRWPTVDRPRRAGVSSFGISGTNAHVIIEQAPPAEEAPADAPEPEILPWVLSARTDQALREQAGRVAAVAESDTARPGDLAYTLATGRALLDRRTVLVGDRAEFVAGARAFAENGTAPGVLQGGTVFVFPGQGSQWLGMAVELLDSSPVFAERINECGAALSEFVPWRLTDVLRGVEGTPSVDRVDVVQPVLWAVMVSLAGLWRSYGVEPDAVIGHSQGEIAAAVVAGGLSLRDGAAVVALRSLAIAEDLAGRGAMASVGLPERAAAERLTGYAGRISVATVNGTSSVVVSGDPDAVDDLVATLTAEGHRAKRVNVDYASHSAQVELIEQRLLDVLAGITPRASRVPFYSTVTAGVLDTAGLDARYWYTNLRQTVRFEETTRVLLAAGMRTFLECSAHPVLTMGIEETAADGGVEVAAVGSLRRGEGGLRRWLTSLGEAFSRGIAVDWSPVLPARPRGEVPLPTYPFQRRRYWINATGSTADLAAAGLGSAGHPLWGAAIGMAESGEVLFTGRISLDTHPWLADHAVNGTVLLPGTGLVELVLHAGDHAGVGHLDELTLHAPLVLPVQGAVQVQLLLGAPDDAGRRAVTVHSRPEHTESWVRHGTGILSADTTDPGFDLIAWPPPGAVPVPTAGLYDDLMAQGYEYGPMFQGVQAAWRAGDVVYAEVALPEEAHADAARFGLHPALWDAALQAVGIGEPVPAGRPPYLPFAWTDVTLHATGATALRVRITATGPESATLHLADPDGAPVAVVGALVSRPVQLTTAAPTDGDLYRIDWTTVPTGTATESWGYLEGIGLGVPDVVLAPLSPAGDDTDPATAARRAVGETLALLQSWLADPAQAAAQLVVITHGAVDGGTDLAHAPVWGLVRAAQAENPGQFVLVDADPETPVEEILAAVGTGEPELSLRAGQVRVPRLARFAGSGEVWRAEGTVLVTGGTGVLGALVARHLVAGHGVRDLVLTSRRGLAAPGAADLVDELTALGATVEIVACDMADRDAVAALLDGIPTLTAVVHTTGVLDDGLLATLTPAQLDSVWRGKADPAWHLHDLTRDRDLSAFVLFSSAAGVIDGAGQGNYAAANVFVDALAAHRRALGLPATSLAWGFWEQRSGMTAHLGDADVARMARSGVLPISSDQGLGLLDAAVAAAEPVLVPIRLDTAALRAQGQQMPALFRGLVRLPARRAAAVGAAPVTGSGLQRQLATLGVDDQRRLLLDLVRASVAAVLGHDSGTAVEPARAFKELGFDSLAAVELRNKLNTATGLRLPATLVFDYPNPTALADHLHHTIVGGPVDVRSADATRPVADEPIAIVAMSCRFPGGVRSPEELWQLLVDDGDAISAFPTDRGWDLDSLYDPEPGKPGRTYSLEGGFLYDAADFDPDFFGISPREAVAMDPQQRLLLESSWEALERAGIDPTSLKGSPTGVFTGVMYHDYGSRLPSVPDELAGYLSNGSMSSVASGRISYTLGLEGPAVSVDTACSSSLVAIHLAVQALRAGECSLALAGGVTVMSTPGTFVEFSLQRGLAAGGRCRSFAAGADGTAMSEGVGMLLLERLSDAERHGHHVLAVVRGSAINQDGASNGLTAPNGPSQQRVIRQALAAANVAPEQVDLVEAHGTGTTLGDPIEAQALLATYGQGRPEDRPLWLGSIKSNIGHTQGAAGVAGVIKMVLAMRNGLLPRTLHVDEPSPQVDWSAGAVRLLTEPQRWPALDRPRRAGVSSFGISGTNAHIIIEQAPPEQDAPAEVDVPVAPSVLPWLLAARSDEALHAQADLVAGTGASLDVAYSLATTRAALERRAVVVAAAGDDAVRALREMAQGSDGSEVVRGVPVAGKLAMLFTGQGAQRLGMGRELAAAYPAFAEAFAEVSAHLDAKLDRPLREVLYTEPDVADAALLDQTVYSQSALFAIEVALFRLLESWGVRPDLVAGHSIGEVAAAHVAGVLSLPDAATLVTARGRLMQNMREDGAMVAVEASEAEVRGDLAGREAELGIAAVNGPQAVVISGDHDAVGAIADGWRARGRRIKRLRVSHAFHSPHMEPMLAEFHEVLAGLTFAPPRVPVVSNLTGRLADPDEIRDPGYWVRHVREAVRFGDGITTLEAEGVTTYLEVGPDAVLTALARDCVTSTDGVALVPVLRGGRDEATTLLTALATLHTRGVPVDWRAWFAPTGARVTELPTYPFQRRRLWLDAAADGGGDVPGLGQRPAAHPLLGAVVGLAGVDGTVLTGRLSLRTHPWLADHALAGTVLLPGTAFVELAVRAGDQVGCGLVEELTLEAPLTVPTCGGVDLQVVVGAPDGTGRCPVTVHSRPADGVDGWTRHATGVLAPAASTVPAAPVGDTWPPAGATPVDLDGRYDRLADAGYHYGPLFQGLRAAWQRGDEVYAEVSLPEDAWSSAARFGLHPALFDAVLHALDLAEGDQPDDGRLQVPFAWRGVALHATGATALRVRLTRTGPEEVAFELADAGGAPVASVAALVVRPLAADQLGVARAAHGSALYQLDWVPVPTGEAGSADRTVVLGDGDLGLGVPHHPDLAALAADIERTGDAPQTVVLPWRALSDSTVPAAAGALDLVQRWLADDRFSGSRLVLVTTRAVATGDGEDVPRPVDATLWGLVRAAQEENPGRFVLVDVDGVDPAGLRAALAAGAEPQLAVRPGGLLAPRLAPLPVPAGELPAGPDPDGTVLVTGGTGGLGRLVAEHLVARHGVRRLLLVSRRGPAAPGADELVSRLTAAGAEVTVAACDLADRSAVAALLDTVPAAHPLTGVVHAAGALDDGLLPALTPERLAAVVAPKAEAARHLHELTLHLPLHWFVLFSSAAATLGAAGQANYTAANAYLDALAQHRRAHGLAGTSLAWGLWAESGSGMTGHLGETDLRRMARSGVTALSTVDALALFDATTHPIPALALPVRLDLAAFRARAEGVPPVLRGLVRAPARRVAAGAVAGERSLADRLAGLPAEEADRLVTELVRSRAAEVLGHDRPHVVDMDKGFLELGFDSLAAVEFRNSLGAATGLRLSATLIYDHPSPAAVARFVRTELSGDLPGTPSLEAELARLEVLLDGTVPDDAERGRITVRLQALMARWNTAYGTASVEPAARDLASVSADELFDILDDELEASD</sequence>
<feature type="region of interest" description="C-terminal hotdog fold" evidence="6">
    <location>
        <begin position="4638"/>
        <end position="4777"/>
    </location>
</feature>
<evidence type="ECO:0000256" key="5">
    <source>
        <dbReference type="ARBA" id="ARBA00023315"/>
    </source>
</evidence>
<gene>
    <name evidence="10" type="ORF">GA0070216_13013</name>
</gene>
<keyword evidence="11" id="KW-1185">Reference proteome</keyword>
<dbReference type="Pfam" id="PF02801">
    <property type="entry name" value="Ketoacyl-synt_C"/>
    <property type="match status" value="4"/>
</dbReference>
<dbReference type="SUPFAM" id="SSF47336">
    <property type="entry name" value="ACP-like"/>
    <property type="match status" value="5"/>
</dbReference>
<feature type="region of interest" description="C-terminal hotdog fold" evidence="6">
    <location>
        <begin position="6346"/>
        <end position="6486"/>
    </location>
</feature>